<dbReference type="AlphaFoldDB" id="A0ABD1FU48"/>
<gene>
    <name evidence="7" type="primary">LE16</name>
    <name evidence="7" type="ORF">AAHA92_28147</name>
</gene>
<evidence type="ECO:0000256" key="2">
    <source>
        <dbReference type="ARBA" id="ARBA00022448"/>
    </source>
</evidence>
<comment type="similarity">
    <text evidence="1 4">Belongs to the plant LTP family.</text>
</comment>
<dbReference type="InterPro" id="IPR036312">
    <property type="entry name" value="Bifun_inhib/LTP/seed_sf"/>
</dbReference>
<dbReference type="PANTHER" id="PTHR33076">
    <property type="entry name" value="NON-SPECIFIC LIPID-TRANSFER PROTEIN 2-RELATED"/>
    <property type="match status" value="1"/>
</dbReference>
<evidence type="ECO:0000313" key="7">
    <source>
        <dbReference type="EMBL" id="KAL1535363.1"/>
    </source>
</evidence>
<evidence type="ECO:0000256" key="3">
    <source>
        <dbReference type="ARBA" id="ARBA00023121"/>
    </source>
</evidence>
<feature type="domain" description="Bifunctional inhibitor/plant lipid transfer protein/seed storage helical" evidence="6">
    <location>
        <begin position="30"/>
        <end position="113"/>
    </location>
</feature>
<dbReference type="PRINTS" id="PR00382">
    <property type="entry name" value="LIPIDTRNSFER"/>
</dbReference>
<keyword evidence="5" id="KW-0732">Signal</keyword>
<protein>
    <recommendedName>
        <fullName evidence="4">Non-specific lipid-transfer protein</fullName>
    </recommendedName>
</protein>
<sequence>MAGVMKLMCSVLIAAALIAAIAPPSEALGCGEVVSYLGPCIPYVTNRGALGACCGGVKGLYSAAKTTQDRQTVCICLKSLARSYRGVNFGKAAGLPGKCGVSVPYKISPSTDCSKVK</sequence>
<proteinExistence type="inferred from homology"/>
<dbReference type="GO" id="GO:0008289">
    <property type="term" value="F:lipid binding"/>
    <property type="evidence" value="ECO:0007669"/>
    <property type="project" value="UniProtKB-KW"/>
</dbReference>
<evidence type="ECO:0000259" key="6">
    <source>
        <dbReference type="SMART" id="SM00499"/>
    </source>
</evidence>
<dbReference type="InterPro" id="IPR000528">
    <property type="entry name" value="Plant_nsLTP"/>
</dbReference>
<dbReference type="Gene3D" id="1.10.110.10">
    <property type="entry name" value="Plant lipid-transfer and hydrophobic proteins"/>
    <property type="match status" value="1"/>
</dbReference>
<dbReference type="SUPFAM" id="SSF47699">
    <property type="entry name" value="Bifunctional inhibitor/lipid-transfer protein/seed storage 2S albumin"/>
    <property type="match status" value="1"/>
</dbReference>
<evidence type="ECO:0000313" key="8">
    <source>
        <dbReference type="Proteomes" id="UP001567538"/>
    </source>
</evidence>
<keyword evidence="2 4" id="KW-0813">Transport</keyword>
<dbReference type="EMBL" id="JBEAFC010000011">
    <property type="protein sequence ID" value="KAL1535363.1"/>
    <property type="molecule type" value="Genomic_DNA"/>
</dbReference>
<dbReference type="Proteomes" id="UP001567538">
    <property type="component" value="Unassembled WGS sequence"/>
</dbReference>
<evidence type="ECO:0000256" key="4">
    <source>
        <dbReference type="RuleBase" id="RU000628"/>
    </source>
</evidence>
<evidence type="ECO:0000256" key="5">
    <source>
        <dbReference type="SAM" id="SignalP"/>
    </source>
</evidence>
<evidence type="ECO:0000256" key="1">
    <source>
        <dbReference type="ARBA" id="ARBA00009748"/>
    </source>
</evidence>
<organism evidence="7 8">
    <name type="scientific">Salvia divinorum</name>
    <name type="common">Maria pastora</name>
    <name type="synonym">Diviner's sage</name>
    <dbReference type="NCBI Taxonomy" id="28513"/>
    <lineage>
        <taxon>Eukaryota</taxon>
        <taxon>Viridiplantae</taxon>
        <taxon>Streptophyta</taxon>
        <taxon>Embryophyta</taxon>
        <taxon>Tracheophyta</taxon>
        <taxon>Spermatophyta</taxon>
        <taxon>Magnoliopsida</taxon>
        <taxon>eudicotyledons</taxon>
        <taxon>Gunneridae</taxon>
        <taxon>Pentapetalae</taxon>
        <taxon>asterids</taxon>
        <taxon>lamiids</taxon>
        <taxon>Lamiales</taxon>
        <taxon>Lamiaceae</taxon>
        <taxon>Nepetoideae</taxon>
        <taxon>Mentheae</taxon>
        <taxon>Salviinae</taxon>
        <taxon>Salvia</taxon>
        <taxon>Salvia subgen. Calosphace</taxon>
    </lineage>
</organism>
<dbReference type="PROSITE" id="PS00597">
    <property type="entry name" value="PLANT_LTP"/>
    <property type="match status" value="1"/>
</dbReference>
<dbReference type="CDD" id="cd01960">
    <property type="entry name" value="nsLTP1"/>
    <property type="match status" value="1"/>
</dbReference>
<comment type="caution">
    <text evidence="7">The sequence shown here is derived from an EMBL/GenBank/DDBJ whole genome shotgun (WGS) entry which is preliminary data.</text>
</comment>
<dbReference type="InterPro" id="IPR016140">
    <property type="entry name" value="Bifunc_inhib/LTP/seed_store"/>
</dbReference>
<keyword evidence="3 4" id="KW-0446">Lipid-binding</keyword>
<dbReference type="Pfam" id="PF00234">
    <property type="entry name" value="Tryp_alpha_amyl"/>
    <property type="match status" value="1"/>
</dbReference>
<name>A0ABD1FU48_SALDI</name>
<comment type="function">
    <text evidence="4">Plant non-specific lipid-transfer proteins transfer phospholipids as well as galactolipids across membranes. May play a role in wax or cutin deposition in the cell walls of expanding epidermal cells and certain secretory tissues.</text>
</comment>
<accession>A0ABD1FU48</accession>
<keyword evidence="8" id="KW-1185">Reference proteome</keyword>
<feature type="signal peptide" evidence="5">
    <location>
        <begin position="1"/>
        <end position="27"/>
    </location>
</feature>
<dbReference type="SMART" id="SM00499">
    <property type="entry name" value="AAI"/>
    <property type="match status" value="1"/>
</dbReference>
<feature type="chain" id="PRO_5044895498" description="Non-specific lipid-transfer protein" evidence="5">
    <location>
        <begin position="28"/>
        <end position="117"/>
    </location>
</feature>
<reference evidence="7 8" key="1">
    <citation type="submission" date="2024-06" db="EMBL/GenBank/DDBJ databases">
        <title>A chromosome level genome sequence of Diviner's sage (Salvia divinorum).</title>
        <authorList>
            <person name="Ford S.A."/>
            <person name="Ro D.-K."/>
            <person name="Ness R.W."/>
            <person name="Phillips M.A."/>
        </authorList>
    </citation>
    <scope>NUCLEOTIDE SEQUENCE [LARGE SCALE GENOMIC DNA]</scope>
    <source>
        <strain evidence="7">SAF-2024a</strain>
        <tissue evidence="7">Leaf</tissue>
    </source>
</reference>